<accession>A0ABV4UHU8</accession>
<dbReference type="PRINTS" id="PR00162">
    <property type="entry name" value="RIESKE"/>
</dbReference>
<comment type="cofactor">
    <cofactor evidence="10">
        <name>[2Fe-2S] cluster</name>
        <dbReference type="ChEBI" id="CHEBI:190135"/>
    </cofactor>
    <text evidence="10">Binds 1 [2Fe-2S] cluster per subunit.</text>
</comment>
<evidence type="ECO:0000256" key="11">
    <source>
        <dbReference type="RuleBase" id="RU004497"/>
    </source>
</evidence>
<dbReference type="PANTHER" id="PTHR10134">
    <property type="entry name" value="CYTOCHROME B-C1 COMPLEX SUBUNIT RIESKE, MITOCHONDRIAL"/>
    <property type="match status" value="1"/>
</dbReference>
<dbReference type="Proteomes" id="UP001574673">
    <property type="component" value="Unassembled WGS sequence"/>
</dbReference>
<evidence type="ECO:0000256" key="12">
    <source>
        <dbReference type="SAM" id="MobiDB-lite"/>
    </source>
</evidence>
<evidence type="ECO:0000256" key="6">
    <source>
        <dbReference type="ARBA" id="ARBA00023004"/>
    </source>
</evidence>
<comment type="catalytic activity">
    <reaction evidence="10">
        <text>a quinol + 2 Fe(III)-[cytochrome c](out) = a quinone + 2 Fe(II)-[cytochrome c](out) + 2 H(+)(out)</text>
        <dbReference type="Rhea" id="RHEA:11484"/>
        <dbReference type="Rhea" id="RHEA-COMP:10350"/>
        <dbReference type="Rhea" id="RHEA-COMP:14399"/>
        <dbReference type="ChEBI" id="CHEBI:15378"/>
        <dbReference type="ChEBI" id="CHEBI:24646"/>
        <dbReference type="ChEBI" id="CHEBI:29033"/>
        <dbReference type="ChEBI" id="CHEBI:29034"/>
        <dbReference type="ChEBI" id="CHEBI:132124"/>
        <dbReference type="EC" id="7.1.1.8"/>
    </reaction>
</comment>
<protein>
    <recommendedName>
        <fullName evidence="10">Ubiquinol-cytochrome c reductase iron-sulfur subunit</fullName>
        <ecNumber evidence="10">7.1.1.8</ecNumber>
    </recommendedName>
</protein>
<keyword evidence="3" id="KW-0001">2Fe-2S</keyword>
<evidence type="ECO:0000256" key="3">
    <source>
        <dbReference type="ARBA" id="ARBA00022714"/>
    </source>
</evidence>
<sequence length="202" mass="21896">MFKLKRPISPPEEASAQPRKDAGENLPPLQEHKRQCLCKLTRLVGAAGVATAMWPLLSALGPDEKTLADGEPIDIALGDIAPGQTVRRLWRGRLVLIRHRTEEEIAQARALDGKTVISPQADAERVKPGHEQWLVVYGHCPHAGCIPNELAGGNLGWLCPCHGSEFDLSGRVTRGPSTENLAIPDYAFHADGLTLRLGVKSV</sequence>
<evidence type="ECO:0000256" key="10">
    <source>
        <dbReference type="RuleBase" id="RU004494"/>
    </source>
</evidence>
<evidence type="ECO:0000256" key="1">
    <source>
        <dbReference type="ARBA" id="ARBA00004167"/>
    </source>
</evidence>
<reference evidence="15" key="1">
    <citation type="submission" date="2024-06" db="EMBL/GenBank/DDBJ databases">
        <title>Radixoralia hellwigii gen. nov., sp nov., isolated from a root canal in the human oral cavity.</title>
        <authorList>
            <person name="Bartsch S."/>
            <person name="Wittmer A."/>
            <person name="Schulz A.-K."/>
            <person name="Neumann-Schaal M."/>
            <person name="Wolf J."/>
            <person name="Gronow S."/>
            <person name="Tennert C."/>
            <person name="Haecker G."/>
            <person name="Cieplik F."/>
            <person name="Al-Ahmad A."/>
        </authorList>
    </citation>
    <scope>NUCLEOTIDE SEQUENCE [LARGE SCALE GENOMIC DNA]</scope>
    <source>
        <strain evidence="15">Wk13</strain>
    </source>
</reference>
<feature type="region of interest" description="Disordered" evidence="12">
    <location>
        <begin position="1"/>
        <end position="27"/>
    </location>
</feature>
<comment type="miscellaneous">
    <text evidence="10">The Rieske protein is a high potential 2Fe-2S protein.</text>
</comment>
<keyword evidence="7" id="KW-0411">Iron-sulfur</keyword>
<evidence type="ECO:0000256" key="4">
    <source>
        <dbReference type="ARBA" id="ARBA00022723"/>
    </source>
</evidence>
<keyword evidence="5" id="KW-1133">Transmembrane helix</keyword>
<dbReference type="InterPro" id="IPR014349">
    <property type="entry name" value="Rieske_Fe-S_prot"/>
</dbReference>
<dbReference type="Gene3D" id="2.102.10.10">
    <property type="entry name" value="Rieske [2Fe-2S] iron-sulphur domain"/>
    <property type="match status" value="1"/>
</dbReference>
<comment type="subunit">
    <text evidence="11">The main subunits of complex b-c1 are: cytochrome b, cytochrome c1 and the Rieske protein.</text>
</comment>
<dbReference type="InterPro" id="IPR005805">
    <property type="entry name" value="Rieske_Fe-S_prot_C"/>
</dbReference>
<keyword evidence="6" id="KW-0408">Iron</keyword>
<dbReference type="SUPFAM" id="SSF50022">
    <property type="entry name" value="ISP domain"/>
    <property type="match status" value="1"/>
</dbReference>
<evidence type="ECO:0000256" key="8">
    <source>
        <dbReference type="ARBA" id="ARBA00023136"/>
    </source>
</evidence>
<evidence type="ECO:0000259" key="13">
    <source>
        <dbReference type="PROSITE" id="PS51296"/>
    </source>
</evidence>
<dbReference type="InterPro" id="IPR006317">
    <property type="entry name" value="Ubiquinol_cyt_c_Rdtase_Fe-S-su"/>
</dbReference>
<dbReference type="Pfam" id="PF00355">
    <property type="entry name" value="Rieske"/>
    <property type="match status" value="1"/>
</dbReference>
<evidence type="ECO:0000256" key="9">
    <source>
        <dbReference type="ARBA" id="ARBA00023157"/>
    </source>
</evidence>
<dbReference type="EC" id="7.1.1.8" evidence="10"/>
<feature type="domain" description="Rieske" evidence="13">
    <location>
        <begin position="102"/>
        <end position="195"/>
    </location>
</feature>
<keyword evidence="4" id="KW-0479">Metal-binding</keyword>
<evidence type="ECO:0000313" key="15">
    <source>
        <dbReference type="Proteomes" id="UP001574673"/>
    </source>
</evidence>
<dbReference type="NCBIfam" id="TIGR01416">
    <property type="entry name" value="Rieske_proteo"/>
    <property type="match status" value="1"/>
</dbReference>
<proteinExistence type="predicted"/>
<evidence type="ECO:0000256" key="2">
    <source>
        <dbReference type="ARBA" id="ARBA00022692"/>
    </source>
</evidence>
<gene>
    <name evidence="14" type="primary">petA</name>
    <name evidence="14" type="ORF">ABCS64_09760</name>
</gene>
<keyword evidence="10" id="KW-0249">Electron transport</keyword>
<name>A0ABV4UHU8_9RHOO</name>
<dbReference type="InterPro" id="IPR036922">
    <property type="entry name" value="Rieske_2Fe-2S_sf"/>
</dbReference>
<organism evidence="14 15">
    <name type="scientific">Dentiradicibacter hellwigii</name>
    <dbReference type="NCBI Taxonomy" id="3149053"/>
    <lineage>
        <taxon>Bacteria</taxon>
        <taxon>Pseudomonadati</taxon>
        <taxon>Pseudomonadota</taxon>
        <taxon>Betaproteobacteria</taxon>
        <taxon>Rhodocyclales</taxon>
        <taxon>Rhodocyclaceae</taxon>
        <taxon>Dentiradicibacter</taxon>
    </lineage>
</organism>
<comment type="caution">
    <text evidence="14">The sequence shown here is derived from an EMBL/GenBank/DDBJ whole genome shotgun (WGS) entry which is preliminary data.</text>
</comment>
<keyword evidence="8" id="KW-0472">Membrane</keyword>
<evidence type="ECO:0000256" key="7">
    <source>
        <dbReference type="ARBA" id="ARBA00023014"/>
    </source>
</evidence>
<comment type="subcellular location">
    <subcellularLocation>
        <location evidence="1">Membrane</location>
        <topology evidence="1">Single-pass membrane protein</topology>
    </subcellularLocation>
</comment>
<dbReference type="InterPro" id="IPR017941">
    <property type="entry name" value="Rieske_2Fe-2S"/>
</dbReference>
<evidence type="ECO:0000256" key="5">
    <source>
        <dbReference type="ARBA" id="ARBA00022989"/>
    </source>
</evidence>
<dbReference type="PROSITE" id="PS51296">
    <property type="entry name" value="RIESKE"/>
    <property type="match status" value="1"/>
</dbReference>
<keyword evidence="9" id="KW-1015">Disulfide bond</keyword>
<dbReference type="EMBL" id="JBEUWX010000002">
    <property type="protein sequence ID" value="MFA9950595.1"/>
    <property type="molecule type" value="Genomic_DNA"/>
</dbReference>
<keyword evidence="10" id="KW-0813">Transport</keyword>
<dbReference type="RefSeq" id="WP_418891640.1">
    <property type="nucleotide sequence ID" value="NZ_JBEUWX010000002.1"/>
</dbReference>
<dbReference type="CDD" id="cd03470">
    <property type="entry name" value="Rieske_cytochrome_bc1"/>
    <property type="match status" value="1"/>
</dbReference>
<keyword evidence="2" id="KW-0812">Transmembrane</keyword>
<evidence type="ECO:0000313" key="14">
    <source>
        <dbReference type="EMBL" id="MFA9950595.1"/>
    </source>
</evidence>
<keyword evidence="15" id="KW-1185">Reference proteome</keyword>